<protein>
    <recommendedName>
        <fullName evidence="3">F-box domain-containing protein</fullName>
    </recommendedName>
</protein>
<reference evidence="1 2" key="1">
    <citation type="submission" date="2015-04" db="EMBL/GenBank/DDBJ databases">
        <title>Complete genome sequence of Schizopora paradoxa KUC8140, a cosmopolitan wood degrader in East Asia.</title>
        <authorList>
            <consortium name="DOE Joint Genome Institute"/>
            <person name="Min B."/>
            <person name="Park H."/>
            <person name="Jang Y."/>
            <person name="Kim J.-J."/>
            <person name="Kim K.H."/>
            <person name="Pangilinan J."/>
            <person name="Lipzen A."/>
            <person name="Riley R."/>
            <person name="Grigoriev I.V."/>
            <person name="Spatafora J.W."/>
            <person name="Choi I.-G."/>
        </authorList>
    </citation>
    <scope>NUCLEOTIDE SEQUENCE [LARGE SCALE GENOMIC DNA]</scope>
    <source>
        <strain evidence="1 2">KUC8140</strain>
    </source>
</reference>
<evidence type="ECO:0000313" key="2">
    <source>
        <dbReference type="Proteomes" id="UP000053477"/>
    </source>
</evidence>
<dbReference type="Gene3D" id="3.80.10.10">
    <property type="entry name" value="Ribonuclease Inhibitor"/>
    <property type="match status" value="1"/>
</dbReference>
<dbReference type="OrthoDB" id="3217549at2759"/>
<dbReference type="PANTHER" id="PTHR38926:SF5">
    <property type="entry name" value="F-BOX AND LEUCINE-RICH REPEAT PROTEIN 6"/>
    <property type="match status" value="1"/>
</dbReference>
<dbReference type="Proteomes" id="UP000053477">
    <property type="component" value="Unassembled WGS sequence"/>
</dbReference>
<dbReference type="PANTHER" id="PTHR38926">
    <property type="entry name" value="F-BOX DOMAIN CONTAINING PROTEIN, EXPRESSED"/>
    <property type="match status" value="1"/>
</dbReference>
<dbReference type="EMBL" id="KQ085964">
    <property type="protein sequence ID" value="KLO13162.1"/>
    <property type="molecule type" value="Genomic_DNA"/>
</dbReference>
<accession>A0A0H2RNH0</accession>
<evidence type="ECO:0000313" key="1">
    <source>
        <dbReference type="EMBL" id="KLO13162.1"/>
    </source>
</evidence>
<sequence length="424" mass="48307">MAPSVAQNLAPDLLYQIFLDATPSILSPNIFSTTPLNASLVCRSWRATTLEMSDLWASIRLSYPDMDRWLDTFPKYSTQPYKLLCRMLSIWMDRSGDNPLDIVLELHVDPEDCVLREARPAYDLLLGNLHRWRSMKINYMNTDFEHRLEESLVRDLRPSSLLESFSGSIYHTSCDTLITHVVGLDLSSCHNLKCLSLANSIKILPIGLDLHRLRVLKTEAVNMDGLSAVLQCSPNLETLQISEGIYGQLRNPQTSQIISLPVLTYMNVTELKVDLGWREWATLFQRLHCPSIVNFRFFSPDSDICLPLRTFFTRSRPPLERFDLDTMSHSSLEDPGFPPHRITAFIEIMKIIPSLVLLTVSGPLGVRPEFLQSLSMNRHDGTGLCPLLTRTMDLYTDSFYSFVRLSDGQEESFPQDKWSGGDEK</sequence>
<name>A0A0H2RNH0_9AGAM</name>
<organism evidence="1 2">
    <name type="scientific">Schizopora paradoxa</name>
    <dbReference type="NCBI Taxonomy" id="27342"/>
    <lineage>
        <taxon>Eukaryota</taxon>
        <taxon>Fungi</taxon>
        <taxon>Dikarya</taxon>
        <taxon>Basidiomycota</taxon>
        <taxon>Agaricomycotina</taxon>
        <taxon>Agaricomycetes</taxon>
        <taxon>Hymenochaetales</taxon>
        <taxon>Schizoporaceae</taxon>
        <taxon>Schizopora</taxon>
    </lineage>
</organism>
<dbReference type="AlphaFoldDB" id="A0A0H2RNH0"/>
<evidence type="ECO:0008006" key="3">
    <source>
        <dbReference type="Google" id="ProtNLM"/>
    </source>
</evidence>
<dbReference type="InParanoid" id="A0A0H2RNH0"/>
<gene>
    <name evidence="1" type="ORF">SCHPADRAFT_940628</name>
</gene>
<keyword evidence="2" id="KW-1185">Reference proteome</keyword>
<dbReference type="InterPro" id="IPR032675">
    <property type="entry name" value="LRR_dom_sf"/>
</dbReference>
<proteinExistence type="predicted"/>